<dbReference type="EMBL" id="JAWDKA010000004">
    <property type="protein sequence ID" value="MDV0441606.1"/>
    <property type="molecule type" value="Genomic_DNA"/>
</dbReference>
<evidence type="ECO:0000313" key="1">
    <source>
        <dbReference type="EMBL" id="MDV0441606.1"/>
    </source>
</evidence>
<gene>
    <name evidence="1" type="ORF">McpAg1_08140</name>
</gene>
<comment type="caution">
    <text evidence="1">The sequence shown here is derived from an EMBL/GenBank/DDBJ whole genome shotgun (WGS) entry which is preliminary data.</text>
</comment>
<proteinExistence type="predicted"/>
<dbReference type="AlphaFoldDB" id="A0AAE4S9V8"/>
<name>A0AAE4S9V8_9EURY</name>
<evidence type="ECO:0000313" key="2">
    <source>
        <dbReference type="Proteomes" id="UP001273136"/>
    </source>
</evidence>
<protein>
    <submittedName>
        <fullName evidence="1">Uncharacterized protein</fullName>
    </submittedName>
</protein>
<reference evidence="1" key="1">
    <citation type="submission" date="2023-06" db="EMBL/GenBank/DDBJ databases">
        <title>Genome sequence of Methancorpusculaceae sp. Ag1.</title>
        <authorList>
            <person name="Protasov E."/>
            <person name="Platt K."/>
            <person name="Poehlein A."/>
            <person name="Daniel R."/>
            <person name="Brune A."/>
        </authorList>
    </citation>
    <scope>NUCLEOTIDE SEQUENCE</scope>
    <source>
        <strain evidence="1">Ag1</strain>
    </source>
</reference>
<accession>A0AAE4S9V8</accession>
<sequence>MTEAVTITLPPEIVRKLDELKLEKDSSYEDVISRVLEYFMDADNYVTEEERQEILAALADVEAGNYYTSEEVDAMLQAKIE</sequence>
<dbReference type="Proteomes" id="UP001273136">
    <property type="component" value="Unassembled WGS sequence"/>
</dbReference>
<keyword evidence="2" id="KW-1185">Reference proteome</keyword>
<dbReference type="RefSeq" id="WP_338094010.1">
    <property type="nucleotide sequence ID" value="NZ_JAWDKA010000004.1"/>
</dbReference>
<organism evidence="1 2">
    <name type="scientific">Methanorbis furvi</name>
    <dbReference type="NCBI Taxonomy" id="3028299"/>
    <lineage>
        <taxon>Archaea</taxon>
        <taxon>Methanobacteriati</taxon>
        <taxon>Methanobacteriota</taxon>
        <taxon>Stenosarchaea group</taxon>
        <taxon>Methanomicrobia</taxon>
        <taxon>Methanomicrobiales</taxon>
        <taxon>Methanocorpusculaceae</taxon>
        <taxon>Methanorbis</taxon>
    </lineage>
</organism>